<dbReference type="PROSITE" id="PS50983">
    <property type="entry name" value="FE_B12_PBP"/>
    <property type="match status" value="1"/>
</dbReference>
<dbReference type="SUPFAM" id="SSF53807">
    <property type="entry name" value="Helical backbone' metal receptor"/>
    <property type="match status" value="1"/>
</dbReference>
<comment type="caution">
    <text evidence="2">The sequence shown here is derived from an EMBL/GenBank/DDBJ whole genome shotgun (WGS) entry which is preliminary data.</text>
</comment>
<dbReference type="Gene3D" id="3.40.50.1980">
    <property type="entry name" value="Nitrogenase molybdenum iron protein domain"/>
    <property type="match status" value="2"/>
</dbReference>
<dbReference type="PANTHER" id="PTHR30535">
    <property type="entry name" value="VITAMIN B12-BINDING PROTEIN"/>
    <property type="match status" value="1"/>
</dbReference>
<proteinExistence type="predicted"/>
<protein>
    <submittedName>
        <fullName evidence="2">Iron complex transporter substrate-binding protein</fullName>
    </submittedName>
</protein>
<keyword evidence="3" id="KW-1185">Reference proteome</keyword>
<evidence type="ECO:0000313" key="3">
    <source>
        <dbReference type="Proteomes" id="UP000246278"/>
    </source>
</evidence>
<feature type="domain" description="Fe/B12 periplasmic-binding" evidence="1">
    <location>
        <begin position="108"/>
        <end position="382"/>
    </location>
</feature>
<evidence type="ECO:0000259" key="1">
    <source>
        <dbReference type="PROSITE" id="PS50983"/>
    </source>
</evidence>
<reference evidence="3" key="1">
    <citation type="submission" date="2017-10" db="EMBL/GenBank/DDBJ databases">
        <authorList>
            <person name="Gaisin V.A."/>
            <person name="Rysina M.S."/>
            <person name="Grouzdev D.S."/>
        </authorList>
    </citation>
    <scope>NUCLEOTIDE SEQUENCE [LARGE SCALE GENOMIC DNA]</scope>
    <source>
        <strain evidence="3">V1</strain>
    </source>
</reference>
<dbReference type="EMBL" id="PDNZ01000001">
    <property type="protein sequence ID" value="PWW83407.1"/>
    <property type="molecule type" value="Genomic_DNA"/>
</dbReference>
<dbReference type="Pfam" id="PF01497">
    <property type="entry name" value="Peripla_BP_2"/>
    <property type="match status" value="1"/>
</dbReference>
<dbReference type="GO" id="GO:0071281">
    <property type="term" value="P:cellular response to iron ion"/>
    <property type="evidence" value="ECO:0007669"/>
    <property type="project" value="TreeGrafter"/>
</dbReference>
<dbReference type="OrthoDB" id="9812528at2"/>
<dbReference type="InterPro" id="IPR002491">
    <property type="entry name" value="ABC_transptr_periplasmic_BD"/>
</dbReference>
<dbReference type="AlphaFoldDB" id="A0A317TBI8"/>
<sequence length="395" mass="44320">MFFSRKGTWTVLIMVLSFIFLFLVCCNTVEGENRPFGQQSMADVPEDIPLRYARRFTLKRVGTSTLIDVVKPAGAKLGVSYRYLLVPRGESVPEGFPEALVVSTPVERVTCGIGLHITMLRLLGEFESIVGVGKKEWIGNETILERIDSGKVLETGLSGSMNMETMVNLSPDIAFVYSSGSDTDVHEKLEAMGIKPGLSSMHLEGHPLGVLEWIKFFGAFFGKSDDADAYFADAAFRYETLERQVGERFGKRPGVIVGQGKRGFWSTHGSSAWFVRLLHDAGANYILEESTDYEENPISFEHAMKIGLVADYWINPLYTATSIADIINSDSRYTHFFSVKEGNVYNNNAAAFDSGRNMFWEIGMSEPDAVLRDLVHIFHPEILPIHRLKYYKRLH</sequence>
<dbReference type="PANTHER" id="PTHR30535:SF34">
    <property type="entry name" value="MOLYBDATE-BINDING PROTEIN MOLA"/>
    <property type="match status" value="1"/>
</dbReference>
<gene>
    <name evidence="2" type="ORF">CR164_01455</name>
</gene>
<organism evidence="2 3">
    <name type="scientific">Prosthecochloris marina</name>
    <dbReference type="NCBI Taxonomy" id="2017681"/>
    <lineage>
        <taxon>Bacteria</taxon>
        <taxon>Pseudomonadati</taxon>
        <taxon>Chlorobiota</taxon>
        <taxon>Chlorobiia</taxon>
        <taxon>Chlorobiales</taxon>
        <taxon>Chlorobiaceae</taxon>
        <taxon>Prosthecochloris</taxon>
    </lineage>
</organism>
<dbReference type="Proteomes" id="UP000246278">
    <property type="component" value="Unassembled WGS sequence"/>
</dbReference>
<dbReference type="InterPro" id="IPR050902">
    <property type="entry name" value="ABC_Transporter_SBP"/>
</dbReference>
<accession>A0A317TBI8</accession>
<name>A0A317TBI8_9CHLB</name>
<evidence type="ECO:0000313" key="2">
    <source>
        <dbReference type="EMBL" id="PWW83407.1"/>
    </source>
</evidence>